<accession>A0ABT0SUA5</accession>
<dbReference type="PROSITE" id="PS00950">
    <property type="entry name" value="BACTERIAL_OPSIN_1"/>
    <property type="match status" value="1"/>
</dbReference>
<evidence type="ECO:0000313" key="13">
    <source>
        <dbReference type="EMBL" id="MCL7931301.1"/>
    </source>
</evidence>
<feature type="transmembrane region" description="Helical" evidence="12">
    <location>
        <begin position="42"/>
        <end position="62"/>
    </location>
</feature>
<comment type="caution">
    <text evidence="13">The sequence shown here is derived from an EMBL/GenBank/DDBJ whole genome shotgun (WGS) entry which is preliminary data.</text>
</comment>
<dbReference type="PRINTS" id="PR00251">
    <property type="entry name" value="BACTRLOPSIN"/>
</dbReference>
<evidence type="ECO:0000256" key="2">
    <source>
        <dbReference type="ARBA" id="ARBA00008130"/>
    </source>
</evidence>
<feature type="transmembrane region" description="Helical" evidence="12">
    <location>
        <begin position="17"/>
        <end position="35"/>
    </location>
</feature>
<evidence type="ECO:0000256" key="12">
    <source>
        <dbReference type="SAM" id="Phobius"/>
    </source>
</evidence>
<dbReference type="RefSeq" id="WP_250083634.1">
    <property type="nucleotide sequence ID" value="NZ_JAMJPJ010000034.1"/>
</dbReference>
<evidence type="ECO:0000256" key="7">
    <source>
        <dbReference type="ARBA" id="ARBA00022989"/>
    </source>
</evidence>
<keyword evidence="5 12" id="KW-0812">Transmembrane</keyword>
<dbReference type="PANTHER" id="PTHR28286">
    <property type="match status" value="1"/>
</dbReference>
<comment type="subcellular location">
    <subcellularLocation>
        <location evidence="1">Membrane</location>
        <topology evidence="1">Multi-pass membrane protein</topology>
    </subcellularLocation>
</comment>
<dbReference type="Pfam" id="PF01036">
    <property type="entry name" value="Bac_rhodopsin"/>
    <property type="match status" value="1"/>
</dbReference>
<gene>
    <name evidence="13" type="ORF">M8006_15165</name>
</gene>
<dbReference type="SMART" id="SM01021">
    <property type="entry name" value="Bac_rhodopsin"/>
    <property type="match status" value="1"/>
</dbReference>
<evidence type="ECO:0000256" key="11">
    <source>
        <dbReference type="SAM" id="MobiDB-lite"/>
    </source>
</evidence>
<dbReference type="Proteomes" id="UP001165308">
    <property type="component" value="Unassembled WGS sequence"/>
</dbReference>
<dbReference type="InterPro" id="IPR001425">
    <property type="entry name" value="Arc/bac/fun_rhodopsins"/>
</dbReference>
<keyword evidence="4" id="KW-0716">Sensory transduction</keyword>
<evidence type="ECO:0000256" key="5">
    <source>
        <dbReference type="ARBA" id="ARBA00022692"/>
    </source>
</evidence>
<proteinExistence type="inferred from homology"/>
<protein>
    <submittedName>
        <fullName evidence="13">Bacteriorhodopsin-like</fullName>
    </submittedName>
</protein>
<keyword evidence="7 12" id="KW-1133">Transmembrane helix</keyword>
<keyword evidence="6" id="KW-0681">Retinal protein</keyword>
<feature type="transmembrane region" description="Helical" evidence="12">
    <location>
        <begin position="148"/>
        <end position="167"/>
    </location>
</feature>
<evidence type="ECO:0000256" key="3">
    <source>
        <dbReference type="ARBA" id="ARBA00022543"/>
    </source>
</evidence>
<evidence type="ECO:0000256" key="10">
    <source>
        <dbReference type="ARBA" id="ARBA00023170"/>
    </source>
</evidence>
<feature type="transmembrane region" description="Helical" evidence="12">
    <location>
        <begin position="92"/>
        <end position="109"/>
    </location>
</feature>
<reference evidence="13" key="1">
    <citation type="submission" date="2022-05" db="EMBL/GenBank/DDBJ databases">
        <title>Halomonas geminus sp. nov. and Halomonas llamarensis sp. nov. isolated from high-altitude salars of the Atacama Desert.</title>
        <authorList>
            <person name="Hintersatz C."/>
            <person name="Rojas L.A."/>
            <person name="Wei T.-S."/>
            <person name="Kutschke S."/>
            <person name="Lehmann F."/>
            <person name="Jain R."/>
            <person name="Pollmann K."/>
        </authorList>
    </citation>
    <scope>NUCLEOTIDE SEQUENCE</scope>
    <source>
        <strain evidence="13">ATCHA</strain>
    </source>
</reference>
<evidence type="ECO:0000256" key="1">
    <source>
        <dbReference type="ARBA" id="ARBA00004141"/>
    </source>
</evidence>
<feature type="region of interest" description="Disordered" evidence="11">
    <location>
        <begin position="249"/>
        <end position="276"/>
    </location>
</feature>
<evidence type="ECO:0000256" key="6">
    <source>
        <dbReference type="ARBA" id="ARBA00022925"/>
    </source>
</evidence>
<keyword evidence="8" id="KW-0157">Chromophore</keyword>
<feature type="transmembrane region" description="Helical" evidence="12">
    <location>
        <begin position="220"/>
        <end position="241"/>
    </location>
</feature>
<evidence type="ECO:0000256" key="9">
    <source>
        <dbReference type="ARBA" id="ARBA00023136"/>
    </source>
</evidence>
<keyword evidence="3" id="KW-0600">Photoreceptor protein</keyword>
<name>A0ABT0SUA5_9GAMM</name>
<dbReference type="Gene3D" id="1.20.1070.10">
    <property type="entry name" value="Rhodopsin 7-helix transmembrane proteins"/>
    <property type="match status" value="1"/>
</dbReference>
<dbReference type="PANTHER" id="PTHR28286:SF2">
    <property type="entry name" value="BACTERIORHODOPSIN _OPSIN, NOPA (EUROFUNG)"/>
    <property type="match status" value="1"/>
</dbReference>
<evidence type="ECO:0000313" key="14">
    <source>
        <dbReference type="Proteomes" id="UP001165308"/>
    </source>
</evidence>
<evidence type="ECO:0000256" key="4">
    <source>
        <dbReference type="ARBA" id="ARBA00022606"/>
    </source>
</evidence>
<feature type="transmembrane region" description="Helical" evidence="12">
    <location>
        <begin position="121"/>
        <end position="136"/>
    </location>
</feature>
<dbReference type="CDD" id="cd15242">
    <property type="entry name" value="7tm_Proteorhodopsin"/>
    <property type="match status" value="1"/>
</dbReference>
<evidence type="ECO:0000256" key="8">
    <source>
        <dbReference type="ARBA" id="ARBA00022991"/>
    </source>
</evidence>
<dbReference type="SUPFAM" id="SSF81321">
    <property type="entry name" value="Family A G protein-coupled receptor-like"/>
    <property type="match status" value="1"/>
</dbReference>
<dbReference type="EMBL" id="JAMJPJ010000034">
    <property type="protein sequence ID" value="MCL7931301.1"/>
    <property type="molecule type" value="Genomic_DNA"/>
</dbReference>
<dbReference type="InterPro" id="IPR018229">
    <property type="entry name" value="Rhodopsin_retinal_BS"/>
</dbReference>
<keyword evidence="9 12" id="KW-0472">Membrane</keyword>
<keyword evidence="10" id="KW-0675">Receptor</keyword>
<organism evidence="13 14">
    <name type="scientific">Halomonas llamarensis</name>
    <dbReference type="NCBI Taxonomy" id="2945104"/>
    <lineage>
        <taxon>Bacteria</taxon>
        <taxon>Pseudomonadati</taxon>
        <taxon>Pseudomonadota</taxon>
        <taxon>Gammaproteobacteria</taxon>
        <taxon>Oceanospirillales</taxon>
        <taxon>Halomonadaceae</taxon>
        <taxon>Halomonas</taxon>
    </lineage>
</organism>
<comment type="similarity">
    <text evidence="2">Belongs to the archaeal/bacterial/fungal opsin family.</text>
</comment>
<keyword evidence="14" id="KW-1185">Reference proteome</keyword>
<feature type="transmembrane region" description="Helical" evidence="12">
    <location>
        <begin position="188"/>
        <end position="208"/>
    </location>
</feature>
<sequence length="276" mass="29993">MELEALSLGQYSFVQNGYSFGFAVMAAATLFFWLMKSEIAPAYRLAVTITGLVTAVAAYHYLQIMLSWNAAVDITSGEVIATGKPFNQAYRYVDWLLTVPLLLVELILVMRLSKADTIKKSTVLGGAAALMIILGYPGEVSSVGGLRFVFWVLSMIPFVFIVYQLVVGLKESISKQPKSVQNLVQISIYLVIGSWLFYPIVYLFPLVGLTGGAAIAAVEIGYTVADIVAKAVFGVFIFFIAMRKSQAESEEANSETAVATPADENSVEGEETSKFS</sequence>